<name>A0A2S8GJC2_9BACT</name>
<keyword evidence="2" id="KW-1133">Transmembrane helix</keyword>
<dbReference type="Proteomes" id="UP000237819">
    <property type="component" value="Unassembled WGS sequence"/>
</dbReference>
<feature type="region of interest" description="Disordered" evidence="1">
    <location>
        <begin position="1045"/>
        <end position="1083"/>
    </location>
</feature>
<protein>
    <submittedName>
        <fullName evidence="3">Uncharacterized protein</fullName>
    </submittedName>
</protein>
<feature type="compositionally biased region" description="Low complexity" evidence="1">
    <location>
        <begin position="1045"/>
        <end position="1057"/>
    </location>
</feature>
<dbReference type="EMBL" id="PUHZ01000019">
    <property type="protein sequence ID" value="PQO44526.1"/>
    <property type="molecule type" value="Genomic_DNA"/>
</dbReference>
<dbReference type="AlphaFoldDB" id="A0A2S8GJC2"/>
<evidence type="ECO:0000256" key="1">
    <source>
        <dbReference type="SAM" id="MobiDB-lite"/>
    </source>
</evidence>
<evidence type="ECO:0000256" key="2">
    <source>
        <dbReference type="SAM" id="Phobius"/>
    </source>
</evidence>
<evidence type="ECO:0000313" key="4">
    <source>
        <dbReference type="Proteomes" id="UP000237819"/>
    </source>
</evidence>
<feature type="compositionally biased region" description="Polar residues" evidence="1">
    <location>
        <begin position="1058"/>
        <end position="1083"/>
    </location>
</feature>
<sequence length="1083" mass="120161">MKDGVITEGAPLETVIDFPAEAFQKWYQEFYRPSVPRELPKYAFDGVRAEITVEGNNARIHVTYEIVPSVSGWIQVPLGLRDAVPRSQPVIRPEIDFKLDRPADNNTHDGYSLWCHIPEEEGAPLSPLKQESITIEASAVIPLTDRGDEWSLETNLPADTKCQVEIDIPQAGAKFSQQGNMVFKSLTEPPPPEHSVQLLEFAGGPLNLNWRFDEQSSIEQAVQLQVIGELRATAEQEDRVTTVASLEVSSKTIPFDSFDIQIDDNADYIPPTMPASNYKVQQIENQGQRFGNRLHVELSEPTKGPVIVSVTTRQTEPVPGDRGKRQFTLGRFDVVGSEFQSGDLTIAAANDVHVMWDTPQSMRERTIRSGEIPNVRASYDYDHQPAFLVINTQPIQSTARVKSEYELSVGTLDSELVGKFTYRLPRTYHDDLVIDLNGWNVTRTRVDPPDAAQWQPPEGDSDQLILPLSPVTSGEAIANAPYRTITIEMRARRDHAQRDPEAIQLPWPMPRAEPWGTDMVMVIPSDDVDIRYQSEKSTGFQLDRSQSQAVELTGKRGTIVLRAAPAQDNLQLGLALSPIVPRLIISNKARVQLQAGNQQSLVTQQFRLETFHSVPEKAIFDLPMGIDTSEVLQAKVNDVEVAGRLIDQMNGRMMEYPLGEADPPYRIELSYTSPIETMNADRSQYQLYLMTPQTSELSAAQIDVDFKPLELTFDAPEEVDVLSPTQKWQPFATALLPNTVHIPGDQCQLVEFSAPFLVPKTDDRVVVDFHWLQVALTPDERRDRAVFTLRTSAPKLTITLPQGVSDTEVYWNGSETEYAQVDNKITFEVSEHSDTGEDLLDVWYRYPLGTGIQSSMQVESPEIENAIIGSGHPGKDGGYSYLQIVSPGNWMVLSAAQMSEEMDWVWQNGRYRRTPRLDQSQLEQLAGIKATSEFPRGMDRALYSTIGPIRGVYITSAKLSHLMLLFSGISLGTLLLLFYVPQSRNTLVFGAAAIGMISLAVVYPDFAVLIGQMSAIGIMLAIVGIALYHMLSSRAPVRSAVRARSSSDSQASVPVQSTSNSAGHSAVSTTSLPATIPSSGQSR</sequence>
<keyword evidence="2" id="KW-0812">Transmembrane</keyword>
<accession>A0A2S8GJC2</accession>
<gene>
    <name evidence="3" type="ORF">C5Y93_19150</name>
</gene>
<proteinExistence type="predicted"/>
<feature type="transmembrane region" description="Helical" evidence="2">
    <location>
        <begin position="959"/>
        <end position="980"/>
    </location>
</feature>
<keyword evidence="2" id="KW-0472">Membrane</keyword>
<feature type="transmembrane region" description="Helical" evidence="2">
    <location>
        <begin position="1009"/>
        <end position="1028"/>
    </location>
</feature>
<organism evidence="3 4">
    <name type="scientific">Blastopirellula marina</name>
    <dbReference type="NCBI Taxonomy" id="124"/>
    <lineage>
        <taxon>Bacteria</taxon>
        <taxon>Pseudomonadati</taxon>
        <taxon>Planctomycetota</taxon>
        <taxon>Planctomycetia</taxon>
        <taxon>Pirellulales</taxon>
        <taxon>Pirellulaceae</taxon>
        <taxon>Blastopirellula</taxon>
    </lineage>
</organism>
<evidence type="ECO:0000313" key="3">
    <source>
        <dbReference type="EMBL" id="PQO44526.1"/>
    </source>
</evidence>
<comment type="caution">
    <text evidence="3">The sequence shown here is derived from an EMBL/GenBank/DDBJ whole genome shotgun (WGS) entry which is preliminary data.</text>
</comment>
<feature type="transmembrane region" description="Helical" evidence="2">
    <location>
        <begin position="987"/>
        <end position="1003"/>
    </location>
</feature>
<reference evidence="3 4" key="1">
    <citation type="submission" date="2018-02" db="EMBL/GenBank/DDBJ databases">
        <title>Comparative genomes isolates from brazilian mangrove.</title>
        <authorList>
            <person name="Araujo J.E."/>
            <person name="Taketani R.G."/>
            <person name="Silva M.C.P."/>
            <person name="Loureco M.V."/>
            <person name="Andreote F.D."/>
        </authorList>
    </citation>
    <scope>NUCLEOTIDE SEQUENCE [LARGE SCALE GENOMIC DNA]</scope>
    <source>
        <strain evidence="3 4">Nap-Phe MGV</strain>
    </source>
</reference>